<evidence type="ECO:0008006" key="4">
    <source>
        <dbReference type="Google" id="ProtNLM"/>
    </source>
</evidence>
<dbReference type="InterPro" id="IPR007712">
    <property type="entry name" value="RelE/ParE_toxin"/>
</dbReference>
<name>A0A1J4TTB0_9BACT</name>
<accession>A0A1J4TTB0</accession>
<dbReference type="Gene3D" id="3.30.2310.20">
    <property type="entry name" value="RelE-like"/>
    <property type="match status" value="1"/>
</dbReference>
<dbReference type="SUPFAM" id="SSF143011">
    <property type="entry name" value="RelE-like"/>
    <property type="match status" value="1"/>
</dbReference>
<dbReference type="InterPro" id="IPR035093">
    <property type="entry name" value="RelE/ParE_toxin_dom_sf"/>
</dbReference>
<dbReference type="EMBL" id="MNUY01000048">
    <property type="protein sequence ID" value="OIO13845.1"/>
    <property type="molecule type" value="Genomic_DNA"/>
</dbReference>
<protein>
    <recommendedName>
        <fullName evidence="4">Toxin YoeB</fullName>
    </recommendedName>
</protein>
<dbReference type="Proteomes" id="UP000183120">
    <property type="component" value="Unassembled WGS sequence"/>
</dbReference>
<gene>
    <name evidence="2" type="ORF">AUJ73_03075</name>
</gene>
<dbReference type="PANTHER" id="PTHR38813">
    <property type="match status" value="1"/>
</dbReference>
<reference evidence="2 3" key="1">
    <citation type="journal article" date="2016" name="Environ. Microbiol.">
        <title>Genomic resolution of a cold subsurface aquifer community provides metabolic insights for novel microbes adapted to high CO concentrations.</title>
        <authorList>
            <person name="Probst A.J."/>
            <person name="Castelle C.J."/>
            <person name="Singh A."/>
            <person name="Brown C.T."/>
            <person name="Anantharaman K."/>
            <person name="Sharon I."/>
            <person name="Hug L.A."/>
            <person name="Burstein D."/>
            <person name="Emerson J.B."/>
            <person name="Thomas B.C."/>
            <person name="Banfield J.F."/>
        </authorList>
    </citation>
    <scope>NUCLEOTIDE SEQUENCE [LARGE SCALE GENOMIC DNA]</scope>
    <source>
        <strain evidence="2">CG1_02_37_22</strain>
    </source>
</reference>
<evidence type="ECO:0000256" key="1">
    <source>
        <dbReference type="ARBA" id="ARBA00022649"/>
    </source>
</evidence>
<proteinExistence type="predicted"/>
<dbReference type="Pfam" id="PF05016">
    <property type="entry name" value="ParE_toxin"/>
    <property type="match status" value="1"/>
</dbReference>
<evidence type="ECO:0000313" key="3">
    <source>
        <dbReference type="Proteomes" id="UP000183120"/>
    </source>
</evidence>
<dbReference type="PANTHER" id="PTHR38813:SF1">
    <property type="entry name" value="TOXIN RELE1-RELATED"/>
    <property type="match status" value="1"/>
</dbReference>
<comment type="caution">
    <text evidence="2">The sequence shown here is derived from an EMBL/GenBank/DDBJ whole genome shotgun (WGS) entry which is preliminary data.</text>
</comment>
<dbReference type="InterPro" id="IPR052747">
    <property type="entry name" value="TA_system_RelE_toxin"/>
</dbReference>
<sequence length="84" mass="10044">MYNVLFTKKSLKGLDKLASTDIKRILLTLKSFTYPFPLKYNIRKMVGTIGFYRLRVGNIRIPFELDHDRKEIWIRKIAYRGSIY</sequence>
<dbReference type="AlphaFoldDB" id="A0A1J4TTB0"/>
<evidence type="ECO:0000313" key="2">
    <source>
        <dbReference type="EMBL" id="OIO13845.1"/>
    </source>
</evidence>
<keyword evidence="1" id="KW-1277">Toxin-antitoxin system</keyword>
<organism evidence="2 3">
    <name type="scientific">Candidatus Gottesmanbacteria bacterium CG1_02_37_22</name>
    <dbReference type="NCBI Taxonomy" id="1805209"/>
    <lineage>
        <taxon>Bacteria</taxon>
        <taxon>Candidatus Gottesmaniibacteriota</taxon>
    </lineage>
</organism>